<name>A0A9D2NYL9_9FIRM</name>
<evidence type="ECO:0000313" key="2">
    <source>
        <dbReference type="Proteomes" id="UP000823882"/>
    </source>
</evidence>
<dbReference type="EMBL" id="DWWJ01000105">
    <property type="protein sequence ID" value="HJC41091.1"/>
    <property type="molecule type" value="Genomic_DNA"/>
</dbReference>
<comment type="caution">
    <text evidence="1">The sequence shown here is derived from an EMBL/GenBank/DDBJ whole genome shotgun (WGS) entry which is preliminary data.</text>
</comment>
<organism evidence="1 2">
    <name type="scientific">Candidatus Intestinimonas pullistercoris</name>
    <dbReference type="NCBI Taxonomy" id="2838623"/>
    <lineage>
        <taxon>Bacteria</taxon>
        <taxon>Bacillati</taxon>
        <taxon>Bacillota</taxon>
        <taxon>Clostridia</taxon>
        <taxon>Eubacteriales</taxon>
        <taxon>Intestinimonas</taxon>
    </lineage>
</organism>
<dbReference type="Proteomes" id="UP000823882">
    <property type="component" value="Unassembled WGS sequence"/>
</dbReference>
<reference evidence="1" key="2">
    <citation type="submission" date="2021-04" db="EMBL/GenBank/DDBJ databases">
        <authorList>
            <person name="Gilroy R."/>
        </authorList>
    </citation>
    <scope>NUCLEOTIDE SEQUENCE</scope>
    <source>
        <strain evidence="1">CHK186-1790</strain>
    </source>
</reference>
<reference evidence="1" key="1">
    <citation type="journal article" date="2021" name="PeerJ">
        <title>Extensive microbial diversity within the chicken gut microbiome revealed by metagenomics and culture.</title>
        <authorList>
            <person name="Gilroy R."/>
            <person name="Ravi A."/>
            <person name="Getino M."/>
            <person name="Pursley I."/>
            <person name="Horton D.L."/>
            <person name="Alikhan N.F."/>
            <person name="Baker D."/>
            <person name="Gharbi K."/>
            <person name="Hall N."/>
            <person name="Watson M."/>
            <person name="Adriaenssens E.M."/>
            <person name="Foster-Nyarko E."/>
            <person name="Jarju S."/>
            <person name="Secka A."/>
            <person name="Antonio M."/>
            <person name="Oren A."/>
            <person name="Chaudhuri R.R."/>
            <person name="La Ragione R."/>
            <person name="Hildebrand F."/>
            <person name="Pallen M.J."/>
        </authorList>
    </citation>
    <scope>NUCLEOTIDE SEQUENCE</scope>
    <source>
        <strain evidence="1">CHK186-1790</strain>
    </source>
</reference>
<accession>A0A9D2NYL9</accession>
<proteinExistence type="predicted"/>
<gene>
    <name evidence="1" type="ORF">H9701_06015</name>
</gene>
<sequence>MEQNAKKRVWPKVVLSAALVVGSLFLLQRLLVPKYVDDIIEGAFIAEYYREERKDFDVVFVGDCEVYENFSPVVLWEDYGIHSYIRGSADQYIWQSYYLLEDTLRYEKPDVVIFNVLSLQYNESQSEAYNRMSLEGMEWSPAKVKAILASMTEEEHFLDYVFPILRYHSRWSQLTPADVEYLFTTKTVSHNGYYMRVDVRPAENVPGGRVLADYRFGDNAWKYLEMMADLCEREGIQLLLIKAPSLYPYWYDEWEAQVEDFARERGLPYLNFLELAEEIGIDYQTDTYDAGLHMNLSGAEKLSRWLGNYLTEELGLTDRRDDPELQAIWAEKIAAYEADAQAQYEYYGMTEADSRPTDAGEGI</sequence>
<dbReference type="AlphaFoldDB" id="A0A9D2NYL9"/>
<evidence type="ECO:0000313" key="1">
    <source>
        <dbReference type="EMBL" id="HJC41091.1"/>
    </source>
</evidence>
<dbReference type="SUPFAM" id="SSF52266">
    <property type="entry name" value="SGNH hydrolase"/>
    <property type="match status" value="1"/>
</dbReference>
<protein>
    <submittedName>
        <fullName evidence="1">DUF1574 domain-containing protein</fullName>
    </submittedName>
</protein>